<name>A0ABT7H0Y9_9ACTN</name>
<sequence>MPDVNLTPHTQTLLRALLGQGVDIGQRSVVLTEGLYGLDLSRRTELPNGTLFPILERLRQAGWVERYWEQDAIAEAEGRPRRRFYRISPKGAVLAPQALAEAGAAAPATSRPGRARPGLAGGTGE</sequence>
<reference evidence="3 4" key="1">
    <citation type="submission" date="2023-05" db="EMBL/GenBank/DDBJ databases">
        <title>Sequencing and Assembly of Streptomyces sp. NP73.</title>
        <authorList>
            <person name="Konwar A.N."/>
            <person name="Saikia K."/>
            <person name="Thakur D."/>
        </authorList>
    </citation>
    <scope>NUCLEOTIDE SEQUENCE [LARGE SCALE GENOMIC DNA]</scope>
    <source>
        <strain evidence="3 4">NP73</strain>
    </source>
</reference>
<dbReference type="InterPro" id="IPR036390">
    <property type="entry name" value="WH_DNA-bd_sf"/>
</dbReference>
<evidence type="ECO:0000313" key="3">
    <source>
        <dbReference type="EMBL" id="MDK9498780.1"/>
    </source>
</evidence>
<dbReference type="InterPro" id="IPR036388">
    <property type="entry name" value="WH-like_DNA-bd_sf"/>
</dbReference>
<feature type="compositionally biased region" description="Low complexity" evidence="1">
    <location>
        <begin position="102"/>
        <end position="118"/>
    </location>
</feature>
<comment type="caution">
    <text evidence="3">The sequence shown here is derived from an EMBL/GenBank/DDBJ whole genome shotgun (WGS) entry which is preliminary data.</text>
</comment>
<protein>
    <submittedName>
        <fullName evidence="3">Helix-turn-helix transcriptional regulator</fullName>
    </submittedName>
</protein>
<accession>A0ABT7H0Y9</accession>
<proteinExistence type="predicted"/>
<evidence type="ECO:0000259" key="2">
    <source>
        <dbReference type="Pfam" id="PF03551"/>
    </source>
</evidence>
<dbReference type="Proteomes" id="UP001223390">
    <property type="component" value="Unassembled WGS sequence"/>
</dbReference>
<dbReference type="Gene3D" id="1.10.10.10">
    <property type="entry name" value="Winged helix-like DNA-binding domain superfamily/Winged helix DNA-binding domain"/>
    <property type="match status" value="1"/>
</dbReference>
<organism evidence="3 4">
    <name type="scientific">Streptomyces katrae</name>
    <dbReference type="NCBI Taxonomy" id="68223"/>
    <lineage>
        <taxon>Bacteria</taxon>
        <taxon>Bacillati</taxon>
        <taxon>Actinomycetota</taxon>
        <taxon>Actinomycetes</taxon>
        <taxon>Kitasatosporales</taxon>
        <taxon>Streptomycetaceae</taxon>
        <taxon>Streptomyces</taxon>
    </lineage>
</organism>
<dbReference type="RefSeq" id="WP_125818295.1">
    <property type="nucleotide sequence ID" value="NZ_JASITI010000034.1"/>
</dbReference>
<evidence type="ECO:0000313" key="4">
    <source>
        <dbReference type="Proteomes" id="UP001223390"/>
    </source>
</evidence>
<keyword evidence="4" id="KW-1185">Reference proteome</keyword>
<dbReference type="InterPro" id="IPR005149">
    <property type="entry name" value="Tscrpt_reg_PadR_N"/>
</dbReference>
<dbReference type="EMBL" id="JASITI010000034">
    <property type="protein sequence ID" value="MDK9498780.1"/>
    <property type="molecule type" value="Genomic_DNA"/>
</dbReference>
<feature type="domain" description="Transcription regulator PadR N-terminal" evidence="2">
    <location>
        <begin position="44"/>
        <end position="92"/>
    </location>
</feature>
<evidence type="ECO:0000256" key="1">
    <source>
        <dbReference type="SAM" id="MobiDB-lite"/>
    </source>
</evidence>
<gene>
    <name evidence="3" type="ORF">QEZ40_003985</name>
</gene>
<dbReference type="SUPFAM" id="SSF46785">
    <property type="entry name" value="Winged helix' DNA-binding domain"/>
    <property type="match status" value="1"/>
</dbReference>
<feature type="region of interest" description="Disordered" evidence="1">
    <location>
        <begin position="102"/>
        <end position="125"/>
    </location>
</feature>
<dbReference type="Pfam" id="PF03551">
    <property type="entry name" value="PadR"/>
    <property type="match status" value="1"/>
</dbReference>